<dbReference type="Proteomes" id="UP000694724">
    <property type="component" value="Unplaced"/>
</dbReference>
<evidence type="ECO:0000256" key="4">
    <source>
        <dbReference type="ARBA" id="ARBA00022989"/>
    </source>
</evidence>
<evidence type="ECO:0000256" key="1">
    <source>
        <dbReference type="ARBA" id="ARBA00003929"/>
    </source>
</evidence>
<dbReference type="AlphaFoldDB" id="A0A8D1HDN8"/>
<evidence type="ECO:0000259" key="10">
    <source>
        <dbReference type="PROSITE" id="PS50262"/>
    </source>
</evidence>
<evidence type="ECO:0000256" key="2">
    <source>
        <dbReference type="ARBA" id="ARBA00004141"/>
    </source>
</evidence>
<dbReference type="GO" id="GO:0004984">
    <property type="term" value="F:olfactory receptor activity"/>
    <property type="evidence" value="ECO:0007669"/>
    <property type="project" value="InterPro"/>
</dbReference>
<dbReference type="Ensembl" id="ENSSSCT00055022458.1">
    <property type="protein sequence ID" value="ENSSSCP00055017767.1"/>
    <property type="gene ID" value="ENSSSCG00055011456.1"/>
</dbReference>
<proteinExistence type="predicted"/>
<evidence type="ECO:0000256" key="8">
    <source>
        <dbReference type="ARBA" id="ARBA00023224"/>
    </source>
</evidence>
<dbReference type="GO" id="GO:0004930">
    <property type="term" value="F:G protein-coupled receptor activity"/>
    <property type="evidence" value="ECO:0007669"/>
    <property type="project" value="UniProtKB-KW"/>
</dbReference>
<evidence type="ECO:0000256" key="3">
    <source>
        <dbReference type="ARBA" id="ARBA00022692"/>
    </source>
</evidence>
<dbReference type="InterPro" id="IPR000276">
    <property type="entry name" value="GPCR_Rhodpsn"/>
</dbReference>
<dbReference type="FunFam" id="1.20.1070.10:FF:000410">
    <property type="entry name" value="Olfactory receptor 1348"/>
    <property type="match status" value="1"/>
</dbReference>
<dbReference type="InterPro" id="IPR017452">
    <property type="entry name" value="GPCR_Rhodpsn_7TM"/>
</dbReference>
<dbReference type="SUPFAM" id="SSF81321">
    <property type="entry name" value="Family A G protein-coupled receptor-like"/>
    <property type="match status" value="1"/>
</dbReference>
<evidence type="ECO:0000256" key="9">
    <source>
        <dbReference type="SAM" id="Phobius"/>
    </source>
</evidence>
<dbReference type="GO" id="GO:0016020">
    <property type="term" value="C:membrane"/>
    <property type="evidence" value="ECO:0007669"/>
    <property type="project" value="UniProtKB-SubCell"/>
</dbReference>
<keyword evidence="6 9" id="KW-0472">Membrane</keyword>
<comment type="function">
    <text evidence="1">Putative odorant or sperm cell receptor.</text>
</comment>
<evidence type="ECO:0000256" key="7">
    <source>
        <dbReference type="ARBA" id="ARBA00023170"/>
    </source>
</evidence>
<dbReference type="Ensembl" id="ENSSSCT00025061964.1">
    <property type="protein sequence ID" value="ENSSSCP00025026311.1"/>
    <property type="gene ID" value="ENSSSCG00025045676.1"/>
</dbReference>
<dbReference type="Pfam" id="PF13853">
    <property type="entry name" value="7tm_4"/>
    <property type="match status" value="1"/>
</dbReference>
<feature type="domain" description="G-protein coupled receptors family 1 profile" evidence="10">
    <location>
        <begin position="41"/>
        <end position="218"/>
    </location>
</feature>
<dbReference type="PROSITE" id="PS50262">
    <property type="entry name" value="G_PROTEIN_RECEP_F1_2"/>
    <property type="match status" value="1"/>
</dbReference>
<organism evidence="11 12">
    <name type="scientific">Sus scrofa</name>
    <name type="common">Pig</name>
    <dbReference type="NCBI Taxonomy" id="9823"/>
    <lineage>
        <taxon>Eukaryota</taxon>
        <taxon>Metazoa</taxon>
        <taxon>Chordata</taxon>
        <taxon>Craniata</taxon>
        <taxon>Vertebrata</taxon>
        <taxon>Euteleostomi</taxon>
        <taxon>Mammalia</taxon>
        <taxon>Eutheria</taxon>
        <taxon>Laurasiatheria</taxon>
        <taxon>Artiodactyla</taxon>
        <taxon>Suina</taxon>
        <taxon>Suidae</taxon>
        <taxon>Sus</taxon>
    </lineage>
</organism>
<dbReference type="Proteomes" id="UP000694727">
    <property type="component" value="Unplaced"/>
</dbReference>
<name>A0A8D1HDN8_PIG</name>
<dbReference type="Ensembl" id="ENSSSCT00035073197.1">
    <property type="protein sequence ID" value="ENSSSCP00035029697.1"/>
    <property type="gene ID" value="ENSSSCG00035054866.1"/>
</dbReference>
<evidence type="ECO:0000256" key="5">
    <source>
        <dbReference type="ARBA" id="ARBA00023040"/>
    </source>
</evidence>
<dbReference type="PANTHER" id="PTHR48001">
    <property type="entry name" value="OLFACTORY RECEPTOR"/>
    <property type="match status" value="1"/>
</dbReference>
<dbReference type="Proteomes" id="UP000694720">
    <property type="component" value="Unplaced"/>
</dbReference>
<feature type="transmembrane region" description="Helical" evidence="9">
    <location>
        <begin position="187"/>
        <end position="212"/>
    </location>
</feature>
<dbReference type="InterPro" id="IPR000725">
    <property type="entry name" value="Olfact_rcpt"/>
</dbReference>
<evidence type="ECO:0000256" key="6">
    <source>
        <dbReference type="ARBA" id="ARBA00023136"/>
    </source>
</evidence>
<dbReference type="Proteomes" id="UP000694728">
    <property type="component" value="Unplaced"/>
</dbReference>
<reference evidence="11" key="1">
    <citation type="submission" date="2025-05" db="UniProtKB">
        <authorList>
            <consortium name="Ensembl"/>
        </authorList>
    </citation>
    <scope>IDENTIFICATION</scope>
</reference>
<evidence type="ECO:0000313" key="12">
    <source>
        <dbReference type="Proteomes" id="UP000694728"/>
    </source>
</evidence>
<comment type="subcellular location">
    <subcellularLocation>
        <location evidence="2">Membrane</location>
        <topology evidence="2">Multi-pass membrane protein</topology>
    </subcellularLocation>
</comment>
<dbReference type="Gene3D" id="1.20.1070.10">
    <property type="entry name" value="Rhodopsin 7-helix transmembrane proteins"/>
    <property type="match status" value="1"/>
</dbReference>
<feature type="transmembrane region" description="Helical" evidence="9">
    <location>
        <begin position="94"/>
        <end position="115"/>
    </location>
</feature>
<sequence length="218" mass="24800">MRRENQSSVSEFLLLVLPIWPEPQSMFFALFLGMYLTLVLGNLLIIMLVRLDPHLQTPMYFFLSHLALTDVSLSSITIPKLLMNMQTQHQSMSYAWCISQMSFFSLFICLDNFLLKVMAYDRYVTICQPLHYTTVMRQDLCVSLGAGSCFSVVSPSWCKTPSVLTIILNFFCELTALLKLSCSYTCLNLLAIFTVAGMLFILSLSSIMGWIFTQGPQF</sequence>
<keyword evidence="5" id="KW-0297">G-protein coupled receptor</keyword>
<dbReference type="PRINTS" id="PR00237">
    <property type="entry name" value="GPCRRHODOPSN"/>
</dbReference>
<protein>
    <recommendedName>
        <fullName evidence="10">G-protein coupled receptors family 1 profile domain-containing protein</fullName>
    </recommendedName>
</protein>
<keyword evidence="4 9" id="KW-1133">Transmembrane helix</keyword>
<evidence type="ECO:0000313" key="11">
    <source>
        <dbReference type="Ensembl" id="ENSSSCP00045016434.1"/>
    </source>
</evidence>
<keyword evidence="3 9" id="KW-0812">Transmembrane</keyword>
<feature type="transmembrane region" description="Helical" evidence="9">
    <location>
        <begin position="27"/>
        <end position="49"/>
    </location>
</feature>
<accession>A0A8D1HDN8</accession>
<dbReference type="Ensembl" id="ENSSSCT00045023829.1">
    <property type="protein sequence ID" value="ENSSSCP00045016434.1"/>
    <property type="gene ID" value="ENSSSCG00045013989.1"/>
</dbReference>
<keyword evidence="7" id="KW-0675">Receptor</keyword>
<keyword evidence="8" id="KW-0807">Transducer</keyword>